<feature type="transmembrane region" description="Helical" evidence="8">
    <location>
        <begin position="105"/>
        <end position="134"/>
    </location>
</feature>
<dbReference type="FunFam" id="3.40.50.300:FF:000287">
    <property type="entry name" value="Multidrug ABC transporter ATP-binding protein"/>
    <property type="match status" value="1"/>
</dbReference>
<dbReference type="InterPro" id="IPR036640">
    <property type="entry name" value="ABC1_TM_sf"/>
</dbReference>
<evidence type="ECO:0000256" key="4">
    <source>
        <dbReference type="ARBA" id="ARBA00022741"/>
    </source>
</evidence>
<dbReference type="SMART" id="SM00382">
    <property type="entry name" value="AAA"/>
    <property type="match status" value="1"/>
</dbReference>
<dbReference type="GO" id="GO:0005524">
    <property type="term" value="F:ATP binding"/>
    <property type="evidence" value="ECO:0007669"/>
    <property type="project" value="UniProtKB-KW"/>
</dbReference>
<feature type="transmembrane region" description="Helical" evidence="8">
    <location>
        <begin position="185"/>
        <end position="203"/>
    </location>
</feature>
<accession>A0A445MS09</accession>
<dbReference type="Gene3D" id="1.20.1560.10">
    <property type="entry name" value="ABC transporter type 1, transmembrane domain"/>
    <property type="match status" value="1"/>
</dbReference>
<gene>
    <name evidence="11" type="ORF">PITCH_A1260061</name>
</gene>
<feature type="domain" description="ABC transmembrane type-1" evidence="10">
    <location>
        <begin position="37"/>
        <end position="349"/>
    </location>
</feature>
<evidence type="ECO:0000256" key="3">
    <source>
        <dbReference type="ARBA" id="ARBA00022692"/>
    </source>
</evidence>
<feature type="transmembrane region" description="Helical" evidence="8">
    <location>
        <begin position="291"/>
        <end position="316"/>
    </location>
</feature>
<comment type="subcellular location">
    <subcellularLocation>
        <location evidence="1">Cell membrane</location>
        <topology evidence="1">Multi-pass membrane protein</topology>
    </subcellularLocation>
</comment>
<evidence type="ECO:0000256" key="1">
    <source>
        <dbReference type="ARBA" id="ARBA00004651"/>
    </source>
</evidence>
<evidence type="ECO:0000256" key="7">
    <source>
        <dbReference type="ARBA" id="ARBA00023136"/>
    </source>
</evidence>
<proteinExistence type="predicted"/>
<dbReference type="EMBL" id="OJIN01000031">
    <property type="protein sequence ID" value="SPD72238.1"/>
    <property type="molecule type" value="Genomic_DNA"/>
</dbReference>
<evidence type="ECO:0000256" key="2">
    <source>
        <dbReference type="ARBA" id="ARBA00022448"/>
    </source>
</evidence>
<reference evidence="11" key="1">
    <citation type="submission" date="2018-01" db="EMBL/GenBank/DDBJ databases">
        <authorList>
            <person name="Regsiter A."/>
            <person name="William W."/>
        </authorList>
    </citation>
    <scope>NUCLEOTIDE SEQUENCE</scope>
    <source>
        <strain evidence="11">TRIP AH-1</strain>
    </source>
</reference>
<dbReference type="Gene3D" id="3.40.50.300">
    <property type="entry name" value="P-loop containing nucleotide triphosphate hydrolases"/>
    <property type="match status" value="1"/>
</dbReference>
<dbReference type="CDD" id="cd18552">
    <property type="entry name" value="ABC_6TM_MsbA_like"/>
    <property type="match status" value="1"/>
</dbReference>
<keyword evidence="2" id="KW-0813">Transport</keyword>
<dbReference type="InterPro" id="IPR011527">
    <property type="entry name" value="ABC1_TM_dom"/>
</dbReference>
<evidence type="ECO:0000259" key="10">
    <source>
        <dbReference type="PROSITE" id="PS50929"/>
    </source>
</evidence>
<sequence>MSEQPSRSDATHGFQVLDFILGKEIASYVRLHKRLVVISMVLSAISAFFAVMPAVLIGPFIDECMKKGTEPASWKIPWLAIDPHSWLSWHRTEWVLVDKISQNELLVILLVVSLVSVFGKSITTYISSYAAAAFSNRATRSLRIDLFRKFVSLSLSYYHKRKSGELVSRAASDVTAMQNNIPNILMGYVENPLAAVVTLGYLLVMNYKLTLIVFISAPVIVGLVRLFGRKVKKNAVRMQDATAKVTSTYHETIQCLKVIQCFVRSDYEEEKFKKHTYEQYKRIMHWRRWDLAVNPVMDLTVFLGAPLVLIAARFYFNHSLGEIMSMFFAFSKLYTPVKKIVKINNELRTLQGITKRVFGILSTSPEIKDSHQARILPRHNKSIEFKNVDFSYSPEEPVLKGVSFVVKAGEMVAFVGSTGAGKSTLLDLIPRFYDVTNGAITIDGTDIRDVTLESLRGQIGIVSQDVVLFHDTIFNNIAYGRSGSTVKEVESAAKAAHAHEFIIAQPKGYESIVGDRGTRLSGGQRQRIAIARAILSSPAILMLDEAASALDAESEEYIKKAIEKLQGTQTILVVAHRLSTIMRADHVYVLEDGKIIESGTLEELIAFGGRFRQLYDMQFKTNSMS</sequence>
<evidence type="ECO:0000256" key="6">
    <source>
        <dbReference type="ARBA" id="ARBA00022989"/>
    </source>
</evidence>
<name>A0A445MS09_9BACT</name>
<protein>
    <submittedName>
        <fullName evidence="11">Putative Lipid A export ATP-binding/permease protein MsbA</fullName>
    </submittedName>
</protein>
<dbReference type="AlphaFoldDB" id="A0A445MS09"/>
<keyword evidence="7 8" id="KW-0472">Membrane</keyword>
<dbReference type="PANTHER" id="PTHR24221">
    <property type="entry name" value="ATP-BINDING CASSETTE SUB-FAMILY B"/>
    <property type="match status" value="1"/>
</dbReference>
<dbReference type="Pfam" id="PF00005">
    <property type="entry name" value="ABC_tran"/>
    <property type="match status" value="1"/>
</dbReference>
<feature type="domain" description="ABC transporter" evidence="9">
    <location>
        <begin position="383"/>
        <end position="617"/>
    </location>
</feature>
<organism evidence="11">
    <name type="scientific">uncultured Desulfobacterium sp</name>
    <dbReference type="NCBI Taxonomy" id="201089"/>
    <lineage>
        <taxon>Bacteria</taxon>
        <taxon>Pseudomonadati</taxon>
        <taxon>Thermodesulfobacteriota</taxon>
        <taxon>Desulfobacteria</taxon>
        <taxon>Desulfobacterales</taxon>
        <taxon>Desulfobacteriaceae</taxon>
        <taxon>Desulfobacterium</taxon>
        <taxon>environmental samples</taxon>
    </lineage>
</organism>
<evidence type="ECO:0000256" key="5">
    <source>
        <dbReference type="ARBA" id="ARBA00022840"/>
    </source>
</evidence>
<dbReference type="GO" id="GO:0034040">
    <property type="term" value="F:ATPase-coupled lipid transmembrane transporter activity"/>
    <property type="evidence" value="ECO:0007669"/>
    <property type="project" value="TreeGrafter"/>
</dbReference>
<dbReference type="PROSITE" id="PS00211">
    <property type="entry name" value="ABC_TRANSPORTER_1"/>
    <property type="match status" value="1"/>
</dbReference>
<dbReference type="InterPro" id="IPR003593">
    <property type="entry name" value="AAA+_ATPase"/>
</dbReference>
<dbReference type="SUPFAM" id="SSF52540">
    <property type="entry name" value="P-loop containing nucleoside triphosphate hydrolases"/>
    <property type="match status" value="1"/>
</dbReference>
<dbReference type="Pfam" id="PF00664">
    <property type="entry name" value="ABC_membrane"/>
    <property type="match status" value="1"/>
</dbReference>
<dbReference type="InterPro" id="IPR003439">
    <property type="entry name" value="ABC_transporter-like_ATP-bd"/>
</dbReference>
<evidence type="ECO:0000256" key="8">
    <source>
        <dbReference type="SAM" id="Phobius"/>
    </source>
</evidence>
<feature type="transmembrane region" description="Helical" evidence="8">
    <location>
        <begin position="209"/>
        <end position="228"/>
    </location>
</feature>
<evidence type="ECO:0000259" key="9">
    <source>
        <dbReference type="PROSITE" id="PS50893"/>
    </source>
</evidence>
<evidence type="ECO:0000313" key="11">
    <source>
        <dbReference type="EMBL" id="SPD72238.1"/>
    </source>
</evidence>
<dbReference type="InterPro" id="IPR017871">
    <property type="entry name" value="ABC_transporter-like_CS"/>
</dbReference>
<dbReference type="SUPFAM" id="SSF90123">
    <property type="entry name" value="ABC transporter transmembrane region"/>
    <property type="match status" value="1"/>
</dbReference>
<dbReference type="GO" id="GO:0005886">
    <property type="term" value="C:plasma membrane"/>
    <property type="evidence" value="ECO:0007669"/>
    <property type="project" value="UniProtKB-SubCell"/>
</dbReference>
<dbReference type="InterPro" id="IPR039421">
    <property type="entry name" value="Type_1_exporter"/>
</dbReference>
<feature type="transmembrane region" description="Helical" evidence="8">
    <location>
        <begin position="35"/>
        <end position="61"/>
    </location>
</feature>
<dbReference type="GO" id="GO:0140359">
    <property type="term" value="F:ABC-type transporter activity"/>
    <property type="evidence" value="ECO:0007669"/>
    <property type="project" value="InterPro"/>
</dbReference>
<keyword evidence="4" id="KW-0547">Nucleotide-binding</keyword>
<keyword evidence="6 8" id="KW-1133">Transmembrane helix</keyword>
<dbReference type="PROSITE" id="PS50929">
    <property type="entry name" value="ABC_TM1F"/>
    <property type="match status" value="1"/>
</dbReference>
<dbReference type="InterPro" id="IPR027417">
    <property type="entry name" value="P-loop_NTPase"/>
</dbReference>
<dbReference type="PANTHER" id="PTHR24221:SF654">
    <property type="entry name" value="ATP-BINDING CASSETTE SUB-FAMILY B MEMBER 6"/>
    <property type="match status" value="1"/>
</dbReference>
<keyword evidence="3 8" id="KW-0812">Transmembrane</keyword>
<dbReference type="GO" id="GO:0016887">
    <property type="term" value="F:ATP hydrolysis activity"/>
    <property type="evidence" value="ECO:0007669"/>
    <property type="project" value="InterPro"/>
</dbReference>
<dbReference type="PROSITE" id="PS50893">
    <property type="entry name" value="ABC_TRANSPORTER_2"/>
    <property type="match status" value="1"/>
</dbReference>
<keyword evidence="5 11" id="KW-0067">ATP-binding</keyword>